<keyword evidence="2" id="KW-1185">Reference proteome</keyword>
<accession>A0A8J3F6C4</accession>
<dbReference type="EMBL" id="BMDP01000003">
    <property type="protein sequence ID" value="GGI54904.1"/>
    <property type="molecule type" value="Genomic_DNA"/>
</dbReference>
<reference evidence="1" key="1">
    <citation type="journal article" date="2014" name="Int. J. Syst. Evol. Microbiol.">
        <title>Complete genome sequence of Corynebacterium casei LMG S-19264T (=DSM 44701T), isolated from a smear-ripened cheese.</title>
        <authorList>
            <consortium name="US DOE Joint Genome Institute (JGI-PGF)"/>
            <person name="Walter F."/>
            <person name="Albersmeier A."/>
            <person name="Kalinowski J."/>
            <person name="Ruckert C."/>
        </authorList>
    </citation>
    <scope>NUCLEOTIDE SEQUENCE</scope>
    <source>
        <strain evidence="1">CCM 7664</strain>
    </source>
</reference>
<dbReference type="AlphaFoldDB" id="A0A8J3F6C4"/>
<evidence type="ECO:0000313" key="2">
    <source>
        <dbReference type="Proteomes" id="UP000627205"/>
    </source>
</evidence>
<name>A0A8J3F6C4_9BURK</name>
<organism evidence="1 2">
    <name type="scientific">Oxalicibacterium solurbis</name>
    <dbReference type="NCBI Taxonomy" id="69280"/>
    <lineage>
        <taxon>Bacteria</taxon>
        <taxon>Pseudomonadati</taxon>
        <taxon>Pseudomonadota</taxon>
        <taxon>Betaproteobacteria</taxon>
        <taxon>Burkholderiales</taxon>
        <taxon>Oxalobacteraceae</taxon>
        <taxon>Oxalicibacterium</taxon>
    </lineage>
</organism>
<proteinExistence type="predicted"/>
<sequence length="264" mass="30926">MNDAIAVPIAIDFYIKYPLYEAVQYEEDEFEKGWELKYFEGSMDAYCPECKNHSIFEKRNRTTNYGENAWLYDHKFVVTFECSRNRKHELYFLFQVKKEERTVQKIGQWPSMASLNLFDVKKYSAALEKRYFEELTRAIGLAAHGIGVGSFVYLRRIFEFLIEEAHLKAKLESPWDEASFQQFRMTEKISALKKWLPEFLVENRAIYSILSKGIHELTEAECLAAYPSIRIGIEIILDAKLEKIRLDKKIEEATKAINVLSGKI</sequence>
<protein>
    <submittedName>
        <fullName evidence="1">Uncharacterized protein</fullName>
    </submittedName>
</protein>
<dbReference type="RefSeq" id="WP_188421467.1">
    <property type="nucleotide sequence ID" value="NZ_BMDP01000003.1"/>
</dbReference>
<comment type="caution">
    <text evidence="1">The sequence shown here is derived from an EMBL/GenBank/DDBJ whole genome shotgun (WGS) entry which is preliminary data.</text>
</comment>
<gene>
    <name evidence="1" type="ORF">GCM10011430_20780</name>
</gene>
<evidence type="ECO:0000313" key="1">
    <source>
        <dbReference type="EMBL" id="GGI54904.1"/>
    </source>
</evidence>
<reference evidence="1" key="2">
    <citation type="submission" date="2020-09" db="EMBL/GenBank/DDBJ databases">
        <authorList>
            <person name="Sun Q."/>
            <person name="Sedlacek I."/>
        </authorList>
    </citation>
    <scope>NUCLEOTIDE SEQUENCE</scope>
    <source>
        <strain evidence="1">CCM 7664</strain>
    </source>
</reference>
<dbReference type="Proteomes" id="UP000627205">
    <property type="component" value="Unassembled WGS sequence"/>
</dbReference>